<dbReference type="InParanoid" id="I1BIT9"/>
<dbReference type="AlphaFoldDB" id="I1BIT9"/>
<sequence>MESVRIDFPLKPYPAQLQMMSKIIHALNNSQNALLESPTAWREHEQTKATKCKEELLETPSGKRIRIEAGPSDWTKKFRCDKLAFDDFQSDKFTKIAEANTYETLLDNVQNSKENGNQFQKLPRIFVGSRTYAKIIYL</sequence>
<dbReference type="VEuPathDB" id="FungiDB:RO3G_00823"/>
<dbReference type="STRING" id="246409.I1BIT9"/>
<dbReference type="OrthoDB" id="272481at2759"/>
<reference evidence="1 2" key="1">
    <citation type="journal article" date="2009" name="PLoS Genet.">
        <title>Genomic analysis of the basal lineage fungus Rhizopus oryzae reveals a whole-genome duplication.</title>
        <authorList>
            <person name="Ma L.-J."/>
            <person name="Ibrahim A.S."/>
            <person name="Skory C."/>
            <person name="Grabherr M.G."/>
            <person name="Burger G."/>
            <person name="Butler M."/>
            <person name="Elias M."/>
            <person name="Idnurm A."/>
            <person name="Lang B.F."/>
            <person name="Sone T."/>
            <person name="Abe A."/>
            <person name="Calvo S.E."/>
            <person name="Corrochano L.M."/>
            <person name="Engels R."/>
            <person name="Fu J."/>
            <person name="Hansberg W."/>
            <person name="Kim J.-M."/>
            <person name="Kodira C.D."/>
            <person name="Koehrsen M.J."/>
            <person name="Liu B."/>
            <person name="Miranda-Saavedra D."/>
            <person name="O'Leary S."/>
            <person name="Ortiz-Castellanos L."/>
            <person name="Poulter R."/>
            <person name="Rodriguez-Romero J."/>
            <person name="Ruiz-Herrera J."/>
            <person name="Shen Y.-Q."/>
            <person name="Zeng Q."/>
            <person name="Galagan J."/>
            <person name="Birren B.W."/>
            <person name="Cuomo C.A."/>
            <person name="Wickes B.L."/>
        </authorList>
    </citation>
    <scope>NUCLEOTIDE SEQUENCE [LARGE SCALE GENOMIC DNA]</scope>
    <source>
        <strain evidence="2">RA 99-880 / ATCC MYA-4621 / FGSC 9543 / NRRL 43880</strain>
    </source>
</reference>
<name>I1BIT9_RHIO9</name>
<organism evidence="1 2">
    <name type="scientific">Rhizopus delemar (strain RA 99-880 / ATCC MYA-4621 / FGSC 9543 / NRRL 43880)</name>
    <name type="common">Mucormycosis agent</name>
    <name type="synonym">Rhizopus arrhizus var. delemar</name>
    <dbReference type="NCBI Taxonomy" id="246409"/>
    <lineage>
        <taxon>Eukaryota</taxon>
        <taxon>Fungi</taxon>
        <taxon>Fungi incertae sedis</taxon>
        <taxon>Mucoromycota</taxon>
        <taxon>Mucoromycotina</taxon>
        <taxon>Mucoromycetes</taxon>
        <taxon>Mucorales</taxon>
        <taxon>Mucorineae</taxon>
        <taxon>Rhizopodaceae</taxon>
        <taxon>Rhizopus</taxon>
    </lineage>
</organism>
<dbReference type="RefSeq" id="XP_067511515.1">
    <property type="nucleotide sequence ID" value="XM_067655414.1"/>
</dbReference>
<dbReference type="EMBL" id="CH476732">
    <property type="protein sequence ID" value="EIE76119.1"/>
    <property type="molecule type" value="Genomic_DNA"/>
</dbReference>
<dbReference type="GeneID" id="93607795"/>
<evidence type="ECO:0000313" key="1">
    <source>
        <dbReference type="EMBL" id="EIE76119.1"/>
    </source>
</evidence>
<dbReference type="Proteomes" id="UP000009138">
    <property type="component" value="Unassembled WGS sequence"/>
</dbReference>
<proteinExistence type="predicted"/>
<protein>
    <submittedName>
        <fullName evidence="1">Uncharacterized protein</fullName>
    </submittedName>
</protein>
<evidence type="ECO:0000313" key="2">
    <source>
        <dbReference type="Proteomes" id="UP000009138"/>
    </source>
</evidence>
<accession>I1BIT9</accession>
<keyword evidence="2" id="KW-1185">Reference proteome</keyword>
<gene>
    <name evidence="1" type="ORF">RO3G_00823</name>
</gene>